<proteinExistence type="predicted"/>
<comment type="caution">
    <text evidence="1">The sequence shown here is derived from an EMBL/GenBank/DDBJ whole genome shotgun (WGS) entry which is preliminary data.</text>
</comment>
<reference evidence="1" key="1">
    <citation type="journal article" date="2023" name="Plant J.">
        <title>Genome sequences and population genomics provide insights into the demographic history, inbreeding, and mutation load of two 'living fossil' tree species of Dipteronia.</title>
        <authorList>
            <person name="Feng Y."/>
            <person name="Comes H.P."/>
            <person name="Chen J."/>
            <person name="Zhu S."/>
            <person name="Lu R."/>
            <person name="Zhang X."/>
            <person name="Li P."/>
            <person name="Qiu J."/>
            <person name="Olsen K.M."/>
            <person name="Qiu Y."/>
        </authorList>
    </citation>
    <scope>NUCLEOTIDE SEQUENCE</scope>
    <source>
        <strain evidence="1">NBL</strain>
    </source>
</reference>
<evidence type="ECO:0000313" key="2">
    <source>
        <dbReference type="Proteomes" id="UP001281410"/>
    </source>
</evidence>
<dbReference type="InterPro" id="IPR036691">
    <property type="entry name" value="Endo/exonu/phosph_ase_sf"/>
</dbReference>
<dbReference type="PANTHER" id="PTHR33710:SF64">
    <property type="entry name" value="ENDONUCLEASE_EXONUCLEASE_PHOSPHATASE DOMAIN-CONTAINING PROTEIN"/>
    <property type="match status" value="1"/>
</dbReference>
<keyword evidence="2" id="KW-1185">Reference proteome</keyword>
<dbReference type="Proteomes" id="UP001281410">
    <property type="component" value="Unassembled WGS sequence"/>
</dbReference>
<evidence type="ECO:0000313" key="1">
    <source>
        <dbReference type="EMBL" id="KAK3199815.1"/>
    </source>
</evidence>
<protein>
    <recommendedName>
        <fullName evidence="3">Endonuclease/exonuclease/phosphatase domain-containing protein</fullName>
    </recommendedName>
</protein>
<evidence type="ECO:0008006" key="3">
    <source>
        <dbReference type="Google" id="ProtNLM"/>
    </source>
</evidence>
<dbReference type="EMBL" id="JANJYJ010000007">
    <property type="protein sequence ID" value="KAK3199815.1"/>
    <property type="molecule type" value="Genomic_DNA"/>
</dbReference>
<sequence length="99" mass="11485">MEGDFNVVLNEAERSRVCYNRSSIRSFKDFLSNAMVVDMPLQSLSFTWTNSREDAVWSRIDRFLISPSLLICFPNLKQWGLLRSISDHNPIVLGDRMDD</sequence>
<accession>A0AAE0A2Z7</accession>
<gene>
    <name evidence="1" type="ORF">Dsin_023230</name>
</gene>
<dbReference type="SUPFAM" id="SSF56219">
    <property type="entry name" value="DNase I-like"/>
    <property type="match status" value="1"/>
</dbReference>
<dbReference type="Gene3D" id="3.60.10.10">
    <property type="entry name" value="Endonuclease/exonuclease/phosphatase"/>
    <property type="match status" value="1"/>
</dbReference>
<dbReference type="PANTHER" id="PTHR33710">
    <property type="entry name" value="BNAC02G09200D PROTEIN"/>
    <property type="match status" value="1"/>
</dbReference>
<name>A0AAE0A2Z7_9ROSI</name>
<dbReference type="AlphaFoldDB" id="A0AAE0A2Z7"/>
<organism evidence="1 2">
    <name type="scientific">Dipteronia sinensis</name>
    <dbReference type="NCBI Taxonomy" id="43782"/>
    <lineage>
        <taxon>Eukaryota</taxon>
        <taxon>Viridiplantae</taxon>
        <taxon>Streptophyta</taxon>
        <taxon>Embryophyta</taxon>
        <taxon>Tracheophyta</taxon>
        <taxon>Spermatophyta</taxon>
        <taxon>Magnoliopsida</taxon>
        <taxon>eudicotyledons</taxon>
        <taxon>Gunneridae</taxon>
        <taxon>Pentapetalae</taxon>
        <taxon>rosids</taxon>
        <taxon>malvids</taxon>
        <taxon>Sapindales</taxon>
        <taxon>Sapindaceae</taxon>
        <taxon>Hippocastanoideae</taxon>
        <taxon>Acereae</taxon>
        <taxon>Dipteronia</taxon>
    </lineage>
</organism>